<dbReference type="Proteomes" id="UP000568556">
    <property type="component" value="Unassembled WGS sequence"/>
</dbReference>
<reference evidence="5 6" key="1">
    <citation type="submission" date="2019-09" db="EMBL/GenBank/DDBJ databases">
        <title>Bird 10,000 Genomes (B10K) Project - Family phase.</title>
        <authorList>
            <person name="Zhang G."/>
        </authorList>
    </citation>
    <scope>NUCLEOTIDE SEQUENCE [LARGE SCALE GENOMIC DNA]</scope>
    <source>
        <strain evidence="5">B10K-DU-008-62</strain>
        <tissue evidence="5">Mixed tissue sample</tissue>
    </source>
</reference>
<feature type="non-terminal residue" evidence="5">
    <location>
        <position position="105"/>
    </location>
</feature>
<evidence type="ECO:0000313" key="6">
    <source>
        <dbReference type="Proteomes" id="UP000568556"/>
    </source>
</evidence>
<sequence>GLWAQQVVVESGGGLRAPGDSVLLSCRAFGLNFGISSVRWYRQVPGGSVEWVSVISSQSTAIQFGSAVDGRATASRDNSRSEASLELRALTPRDSACYFCTIHTE</sequence>
<dbReference type="OrthoDB" id="9426090at2759"/>
<dbReference type="AlphaFoldDB" id="A0A7L0UQC9"/>
<dbReference type="InterPro" id="IPR036179">
    <property type="entry name" value="Ig-like_dom_sf"/>
</dbReference>
<keyword evidence="2" id="KW-1064">Adaptive immunity</keyword>
<dbReference type="GO" id="GO:0019814">
    <property type="term" value="C:immunoglobulin complex"/>
    <property type="evidence" value="ECO:0007669"/>
    <property type="project" value="UniProtKB-KW"/>
</dbReference>
<feature type="non-terminal residue" evidence="5">
    <location>
        <position position="1"/>
    </location>
</feature>
<dbReference type="PANTHER" id="PTHR23266">
    <property type="entry name" value="IMMUNOGLOBULIN HEAVY CHAIN"/>
    <property type="match status" value="1"/>
</dbReference>
<comment type="caution">
    <text evidence="5">The sequence shown here is derived from an EMBL/GenBank/DDBJ whole genome shotgun (WGS) entry which is preliminary data.</text>
</comment>
<dbReference type="SMART" id="SM00406">
    <property type="entry name" value="IGv"/>
    <property type="match status" value="1"/>
</dbReference>
<dbReference type="Gene3D" id="2.60.40.10">
    <property type="entry name" value="Immunoglobulins"/>
    <property type="match status" value="1"/>
</dbReference>
<dbReference type="PROSITE" id="PS50835">
    <property type="entry name" value="IG_LIKE"/>
    <property type="match status" value="1"/>
</dbReference>
<evidence type="ECO:0000256" key="3">
    <source>
        <dbReference type="ARBA" id="ARBA00043265"/>
    </source>
</evidence>
<dbReference type="GO" id="GO:0002250">
    <property type="term" value="P:adaptive immune response"/>
    <property type="evidence" value="ECO:0007669"/>
    <property type="project" value="UniProtKB-KW"/>
</dbReference>
<evidence type="ECO:0000256" key="2">
    <source>
        <dbReference type="ARBA" id="ARBA00023130"/>
    </source>
</evidence>
<organism evidence="5 6">
    <name type="scientific">Chordeiles acutipennis</name>
    <name type="common">Lesser nighthawk</name>
    <name type="synonym">Caprimulgus acutipennis</name>
    <dbReference type="NCBI Taxonomy" id="118183"/>
    <lineage>
        <taxon>Eukaryota</taxon>
        <taxon>Metazoa</taxon>
        <taxon>Chordata</taxon>
        <taxon>Craniata</taxon>
        <taxon>Vertebrata</taxon>
        <taxon>Euteleostomi</taxon>
        <taxon>Archelosauria</taxon>
        <taxon>Archosauria</taxon>
        <taxon>Dinosauria</taxon>
        <taxon>Saurischia</taxon>
        <taxon>Theropoda</taxon>
        <taxon>Coelurosauria</taxon>
        <taxon>Aves</taxon>
        <taxon>Neognathae</taxon>
        <taxon>Neoaves</taxon>
        <taxon>Strisores</taxon>
        <taxon>Caprimulgiformes</taxon>
        <taxon>Caprimulgidae</taxon>
        <taxon>Chordeilinae</taxon>
        <taxon>Chordeiles</taxon>
    </lineage>
</organism>
<evidence type="ECO:0000259" key="4">
    <source>
        <dbReference type="PROSITE" id="PS50835"/>
    </source>
</evidence>
<feature type="domain" description="Ig-like" evidence="4">
    <location>
        <begin position="19"/>
        <end position="105"/>
    </location>
</feature>
<dbReference type="InterPro" id="IPR050199">
    <property type="entry name" value="IgHV"/>
</dbReference>
<dbReference type="InterPro" id="IPR013783">
    <property type="entry name" value="Ig-like_fold"/>
</dbReference>
<evidence type="ECO:0000256" key="1">
    <source>
        <dbReference type="ARBA" id="ARBA00022859"/>
    </source>
</evidence>
<name>A0A7L0UQC9_CHOAC</name>
<dbReference type="InterPro" id="IPR007110">
    <property type="entry name" value="Ig-like_dom"/>
</dbReference>
<dbReference type="EMBL" id="VXAQ01003500">
    <property type="protein sequence ID" value="NXL68458.1"/>
    <property type="molecule type" value="Genomic_DNA"/>
</dbReference>
<keyword evidence="1" id="KW-0391">Immunity</keyword>
<dbReference type="SUPFAM" id="SSF48726">
    <property type="entry name" value="Immunoglobulin"/>
    <property type="match status" value="1"/>
</dbReference>
<proteinExistence type="predicted"/>
<protein>
    <submittedName>
        <fullName evidence="5">HV01 protein</fullName>
    </submittedName>
</protein>
<dbReference type="GO" id="GO:0005576">
    <property type="term" value="C:extracellular region"/>
    <property type="evidence" value="ECO:0007669"/>
    <property type="project" value="UniProtKB-ARBA"/>
</dbReference>
<accession>A0A7L0UQC9</accession>
<dbReference type="InterPro" id="IPR013106">
    <property type="entry name" value="Ig_V-set"/>
</dbReference>
<dbReference type="Pfam" id="PF07686">
    <property type="entry name" value="V-set"/>
    <property type="match status" value="1"/>
</dbReference>
<evidence type="ECO:0000313" key="5">
    <source>
        <dbReference type="EMBL" id="NXL68458.1"/>
    </source>
</evidence>
<keyword evidence="6" id="KW-1185">Reference proteome</keyword>
<keyword evidence="3" id="KW-1280">Immunoglobulin</keyword>
<gene>
    <name evidence="5" type="primary">C3_1</name>
    <name evidence="5" type="ORF">CHOACU_R02333</name>
</gene>